<evidence type="ECO:0000256" key="1">
    <source>
        <dbReference type="ARBA" id="ARBA00009013"/>
    </source>
</evidence>
<comment type="caution">
    <text evidence="5">The sequence shown here is derived from an EMBL/GenBank/DDBJ whole genome shotgun (WGS) entry which is preliminary data.</text>
</comment>
<dbReference type="InterPro" id="IPR036513">
    <property type="entry name" value="STAS_dom_sf"/>
</dbReference>
<dbReference type="Pfam" id="PF13466">
    <property type="entry name" value="STAS_2"/>
    <property type="match status" value="1"/>
</dbReference>
<dbReference type="InterPro" id="IPR058548">
    <property type="entry name" value="MlaB-like_STAS"/>
</dbReference>
<accession>A0ABV8IC53</accession>
<proteinExistence type="inferred from homology"/>
<dbReference type="PANTHER" id="PTHR33495:SF2">
    <property type="entry name" value="ANTI-SIGMA FACTOR ANTAGONIST TM_1081-RELATED"/>
    <property type="match status" value="1"/>
</dbReference>
<name>A0ABV8IC53_9ACTN</name>
<dbReference type="EMBL" id="JBHSBM010000023">
    <property type="protein sequence ID" value="MFC4060653.1"/>
    <property type="molecule type" value="Genomic_DNA"/>
</dbReference>
<evidence type="ECO:0000259" key="4">
    <source>
        <dbReference type="PROSITE" id="PS50801"/>
    </source>
</evidence>
<evidence type="ECO:0000256" key="3">
    <source>
        <dbReference type="SAM" id="MobiDB-lite"/>
    </source>
</evidence>
<feature type="domain" description="STAS" evidence="4">
    <location>
        <begin position="11"/>
        <end position="118"/>
    </location>
</feature>
<comment type="similarity">
    <text evidence="1 2">Belongs to the anti-sigma-factor antagonist family.</text>
</comment>
<gene>
    <name evidence="5" type="ORF">ACFOWE_20310</name>
</gene>
<dbReference type="PROSITE" id="PS50801">
    <property type="entry name" value="STAS"/>
    <property type="match status" value="1"/>
</dbReference>
<dbReference type="CDD" id="cd07043">
    <property type="entry name" value="STAS_anti-anti-sigma_factors"/>
    <property type="match status" value="1"/>
</dbReference>
<keyword evidence="6" id="KW-1185">Reference proteome</keyword>
<dbReference type="Gene3D" id="3.30.750.24">
    <property type="entry name" value="STAS domain"/>
    <property type="match status" value="1"/>
</dbReference>
<organism evidence="5 6">
    <name type="scientific">Planomonospora corallina</name>
    <dbReference type="NCBI Taxonomy" id="1806052"/>
    <lineage>
        <taxon>Bacteria</taxon>
        <taxon>Bacillati</taxon>
        <taxon>Actinomycetota</taxon>
        <taxon>Actinomycetes</taxon>
        <taxon>Streptosporangiales</taxon>
        <taxon>Streptosporangiaceae</taxon>
        <taxon>Planomonospora</taxon>
    </lineage>
</organism>
<reference evidence="6" key="1">
    <citation type="journal article" date="2019" name="Int. J. Syst. Evol. Microbiol.">
        <title>The Global Catalogue of Microorganisms (GCM) 10K type strain sequencing project: providing services to taxonomists for standard genome sequencing and annotation.</title>
        <authorList>
            <consortium name="The Broad Institute Genomics Platform"/>
            <consortium name="The Broad Institute Genome Sequencing Center for Infectious Disease"/>
            <person name="Wu L."/>
            <person name="Ma J."/>
        </authorList>
    </citation>
    <scope>NUCLEOTIDE SEQUENCE [LARGE SCALE GENOMIC DNA]</scope>
    <source>
        <strain evidence="6">TBRC 4489</strain>
    </source>
</reference>
<evidence type="ECO:0000256" key="2">
    <source>
        <dbReference type="RuleBase" id="RU003749"/>
    </source>
</evidence>
<dbReference type="RefSeq" id="WP_377290105.1">
    <property type="nucleotide sequence ID" value="NZ_JBHSBM010000023.1"/>
</dbReference>
<dbReference type="Proteomes" id="UP001595850">
    <property type="component" value="Unassembled WGS sequence"/>
</dbReference>
<dbReference type="PANTHER" id="PTHR33495">
    <property type="entry name" value="ANTI-SIGMA FACTOR ANTAGONIST TM_1081-RELATED-RELATED"/>
    <property type="match status" value="1"/>
</dbReference>
<dbReference type="NCBIfam" id="TIGR00377">
    <property type="entry name" value="ant_ant_sig"/>
    <property type="match status" value="1"/>
</dbReference>
<sequence>MRSCRSADPREAPVRTERSGARRISLRGEVDVATAPLLDVRLAEQRIPPGTDVVLDVSGVSFMDASGLSALIRADRRLRLLGGRLRLTGVPRNVARLLLLTRLDERFDLARRGQSSWG</sequence>
<feature type="region of interest" description="Disordered" evidence="3">
    <location>
        <begin position="1"/>
        <end position="20"/>
    </location>
</feature>
<dbReference type="SUPFAM" id="SSF52091">
    <property type="entry name" value="SpoIIaa-like"/>
    <property type="match status" value="1"/>
</dbReference>
<dbReference type="InterPro" id="IPR002645">
    <property type="entry name" value="STAS_dom"/>
</dbReference>
<evidence type="ECO:0000313" key="6">
    <source>
        <dbReference type="Proteomes" id="UP001595850"/>
    </source>
</evidence>
<protein>
    <recommendedName>
        <fullName evidence="2">Anti-sigma factor antagonist</fullName>
    </recommendedName>
</protein>
<evidence type="ECO:0000313" key="5">
    <source>
        <dbReference type="EMBL" id="MFC4060653.1"/>
    </source>
</evidence>
<dbReference type="InterPro" id="IPR003658">
    <property type="entry name" value="Anti-sigma_ant"/>
</dbReference>